<dbReference type="PANTHER" id="PTHR30346:SF0">
    <property type="entry name" value="HCA OPERON TRANSCRIPTIONAL ACTIVATOR HCAR"/>
    <property type="match status" value="1"/>
</dbReference>
<dbReference type="Pfam" id="PF00126">
    <property type="entry name" value="HTH_1"/>
    <property type="match status" value="1"/>
</dbReference>
<dbReference type="SUPFAM" id="SSF46785">
    <property type="entry name" value="Winged helix' DNA-binding domain"/>
    <property type="match status" value="1"/>
</dbReference>
<organism evidence="6 7">
    <name type="scientific">Plantactinospora sonchi</name>
    <dbReference type="NCBI Taxonomy" id="1544735"/>
    <lineage>
        <taxon>Bacteria</taxon>
        <taxon>Bacillati</taxon>
        <taxon>Actinomycetota</taxon>
        <taxon>Actinomycetes</taxon>
        <taxon>Micromonosporales</taxon>
        <taxon>Micromonosporaceae</taxon>
        <taxon>Plantactinospora</taxon>
    </lineage>
</organism>
<gene>
    <name evidence="6" type="ORF">V1633_06455</name>
</gene>
<evidence type="ECO:0000256" key="1">
    <source>
        <dbReference type="ARBA" id="ARBA00009437"/>
    </source>
</evidence>
<keyword evidence="3" id="KW-0238">DNA-binding</keyword>
<dbReference type="PANTHER" id="PTHR30346">
    <property type="entry name" value="TRANSCRIPTIONAL DUAL REGULATOR HCAR-RELATED"/>
    <property type="match status" value="1"/>
</dbReference>
<dbReference type="Gene3D" id="1.10.10.10">
    <property type="entry name" value="Winged helix-like DNA-binding domain superfamily/Winged helix DNA-binding domain"/>
    <property type="match status" value="1"/>
</dbReference>
<accession>A0ABU7RNP8</accession>
<reference evidence="6 7" key="1">
    <citation type="submission" date="2024-01" db="EMBL/GenBank/DDBJ databases">
        <title>Genome insights into Plantactinospora sonchi sp. nov.</title>
        <authorList>
            <person name="Wang L."/>
        </authorList>
    </citation>
    <scope>NUCLEOTIDE SEQUENCE [LARGE SCALE GENOMIC DNA]</scope>
    <source>
        <strain evidence="6 7">NEAU-QY2</strain>
    </source>
</reference>
<feature type="domain" description="HTH lysR-type" evidence="5">
    <location>
        <begin position="1"/>
        <end position="60"/>
    </location>
</feature>
<dbReference type="Gene3D" id="3.40.190.10">
    <property type="entry name" value="Periplasmic binding protein-like II"/>
    <property type="match status" value="2"/>
</dbReference>
<dbReference type="Proteomes" id="UP001332243">
    <property type="component" value="Unassembled WGS sequence"/>
</dbReference>
<sequence>MDVHLRDLRYFVAVAEHLHFTRAAEAQFVSQPALSKQIRALEAQLRTPLFERDHHEVRLTPAGAALLPRARLLLDGWRRAEEAVAVAAATQAATLVVGMSTGVGRGLLPAVRARFGTAVPQAELRLRQVSWDDPTGGLAADGPARTDAAFVWLPMPDPERYRWLTVASESRLVALPADHRLAGQVSVDISELLDEPFLALPAGSGGLREHWLAVEARAGRPPLVGAEVANAEEVVEALAAGLGVCLVAAGNVPLVARDGITIRPVTGLLPSELVLAWRVEDRRPLLHTLVEAVRRSLDAG</sequence>
<dbReference type="CDD" id="cd08414">
    <property type="entry name" value="PBP2_LTTR_aromatics_like"/>
    <property type="match status" value="1"/>
</dbReference>
<dbReference type="RefSeq" id="WP_331213263.1">
    <property type="nucleotide sequence ID" value="NZ_JAZGQK010000006.1"/>
</dbReference>
<keyword evidence="2" id="KW-0805">Transcription regulation</keyword>
<comment type="similarity">
    <text evidence="1">Belongs to the LysR transcriptional regulatory family.</text>
</comment>
<dbReference type="InterPro" id="IPR000847">
    <property type="entry name" value="LysR_HTH_N"/>
</dbReference>
<evidence type="ECO:0000259" key="5">
    <source>
        <dbReference type="PROSITE" id="PS50931"/>
    </source>
</evidence>
<dbReference type="SUPFAM" id="SSF53850">
    <property type="entry name" value="Periplasmic binding protein-like II"/>
    <property type="match status" value="1"/>
</dbReference>
<evidence type="ECO:0000256" key="3">
    <source>
        <dbReference type="ARBA" id="ARBA00023125"/>
    </source>
</evidence>
<keyword evidence="7" id="KW-1185">Reference proteome</keyword>
<name>A0ABU7RNP8_9ACTN</name>
<evidence type="ECO:0000313" key="6">
    <source>
        <dbReference type="EMBL" id="MEE6258134.1"/>
    </source>
</evidence>
<evidence type="ECO:0000313" key="7">
    <source>
        <dbReference type="Proteomes" id="UP001332243"/>
    </source>
</evidence>
<dbReference type="InterPro" id="IPR005119">
    <property type="entry name" value="LysR_subst-bd"/>
</dbReference>
<evidence type="ECO:0000256" key="2">
    <source>
        <dbReference type="ARBA" id="ARBA00023015"/>
    </source>
</evidence>
<proteinExistence type="inferred from homology"/>
<dbReference type="InterPro" id="IPR036390">
    <property type="entry name" value="WH_DNA-bd_sf"/>
</dbReference>
<dbReference type="PRINTS" id="PR00039">
    <property type="entry name" value="HTHLYSR"/>
</dbReference>
<dbReference type="InterPro" id="IPR036388">
    <property type="entry name" value="WH-like_DNA-bd_sf"/>
</dbReference>
<dbReference type="EMBL" id="JAZGQK010000006">
    <property type="protein sequence ID" value="MEE6258134.1"/>
    <property type="molecule type" value="Genomic_DNA"/>
</dbReference>
<comment type="caution">
    <text evidence="6">The sequence shown here is derived from an EMBL/GenBank/DDBJ whole genome shotgun (WGS) entry which is preliminary data.</text>
</comment>
<evidence type="ECO:0000256" key="4">
    <source>
        <dbReference type="ARBA" id="ARBA00023163"/>
    </source>
</evidence>
<protein>
    <submittedName>
        <fullName evidence="6">LysR family transcriptional regulator</fullName>
    </submittedName>
</protein>
<dbReference type="Pfam" id="PF03466">
    <property type="entry name" value="LysR_substrate"/>
    <property type="match status" value="1"/>
</dbReference>
<dbReference type="PROSITE" id="PS50931">
    <property type="entry name" value="HTH_LYSR"/>
    <property type="match status" value="1"/>
</dbReference>
<keyword evidence="4" id="KW-0804">Transcription</keyword>